<name>A0ABT5KX75_9ALTE</name>
<dbReference type="EMBL" id="JAQQXP010000001">
    <property type="protein sequence ID" value="MDC8829365.1"/>
    <property type="molecule type" value="Genomic_DNA"/>
</dbReference>
<dbReference type="Pfam" id="PF14534">
    <property type="entry name" value="DUF4440"/>
    <property type="match status" value="1"/>
</dbReference>
<evidence type="ECO:0000256" key="1">
    <source>
        <dbReference type="SAM" id="SignalP"/>
    </source>
</evidence>
<evidence type="ECO:0000313" key="4">
    <source>
        <dbReference type="Proteomes" id="UP001218788"/>
    </source>
</evidence>
<organism evidence="3 4">
    <name type="scientific">Alteromonas gilva</name>
    <dbReference type="NCBI Taxonomy" id="2987522"/>
    <lineage>
        <taxon>Bacteria</taxon>
        <taxon>Pseudomonadati</taxon>
        <taxon>Pseudomonadota</taxon>
        <taxon>Gammaproteobacteria</taxon>
        <taxon>Alteromonadales</taxon>
        <taxon>Alteromonadaceae</taxon>
        <taxon>Alteromonas/Salinimonas group</taxon>
        <taxon>Alteromonas</taxon>
    </lineage>
</organism>
<feature type="signal peptide" evidence="1">
    <location>
        <begin position="1"/>
        <end position="23"/>
    </location>
</feature>
<reference evidence="3 4" key="1">
    <citation type="submission" date="2022-10" db="EMBL/GenBank/DDBJ databases">
        <title>Alteromonas sp. chi3 Genome sequencing.</title>
        <authorList>
            <person name="Park S."/>
        </authorList>
    </citation>
    <scope>NUCLEOTIDE SEQUENCE [LARGE SCALE GENOMIC DNA]</scope>
    <source>
        <strain evidence="4">chi3</strain>
    </source>
</reference>
<evidence type="ECO:0000259" key="2">
    <source>
        <dbReference type="Pfam" id="PF14534"/>
    </source>
</evidence>
<feature type="chain" id="PRO_5046704585" evidence="1">
    <location>
        <begin position="24"/>
        <end position="163"/>
    </location>
</feature>
<dbReference type="RefSeq" id="WP_273637729.1">
    <property type="nucleotide sequence ID" value="NZ_JAQQXP010000001.1"/>
</dbReference>
<protein>
    <submittedName>
        <fullName evidence="3">Nuclear transport factor 2 family protein</fullName>
    </submittedName>
</protein>
<keyword evidence="4" id="KW-1185">Reference proteome</keyword>
<accession>A0ABT5KX75</accession>
<dbReference type="Proteomes" id="UP001218788">
    <property type="component" value="Unassembled WGS sequence"/>
</dbReference>
<gene>
    <name evidence="3" type="ORF">OIK42_01195</name>
</gene>
<dbReference type="InterPro" id="IPR032710">
    <property type="entry name" value="NTF2-like_dom_sf"/>
</dbReference>
<proteinExistence type="predicted"/>
<dbReference type="Gene3D" id="3.10.450.50">
    <property type="match status" value="1"/>
</dbReference>
<dbReference type="SUPFAM" id="SSF54427">
    <property type="entry name" value="NTF2-like"/>
    <property type="match status" value="1"/>
</dbReference>
<comment type="caution">
    <text evidence="3">The sequence shown here is derived from an EMBL/GenBank/DDBJ whole genome shotgun (WGS) entry which is preliminary data.</text>
</comment>
<sequence length="163" mass="17799">MKITHIASTAILATTVTVFGANAGTASEHESLYNTVAALDTAVFNAFNHCSEPGQLDKHASYFAADVEFYHDNGGVTWTREEMIAGTRKNVCGKFRRELVEGSLEVYPIKGFGAIAQGSHRFCQFSSGVCDGLADFTMVWSEQNGKWELTRVLSYGHRPASNP</sequence>
<evidence type="ECO:0000313" key="3">
    <source>
        <dbReference type="EMBL" id="MDC8829365.1"/>
    </source>
</evidence>
<feature type="domain" description="DUF4440" evidence="2">
    <location>
        <begin position="37"/>
        <end position="148"/>
    </location>
</feature>
<keyword evidence="1" id="KW-0732">Signal</keyword>
<dbReference type="InterPro" id="IPR027843">
    <property type="entry name" value="DUF4440"/>
</dbReference>